<dbReference type="HOGENOM" id="CLU_2769343_0_0_6"/>
<sequence>MMTTIGVLYDEWTKERFRRHYKMAKVIRNKPYRNDYRKVMAENMQKNIDKIFPRGKAVWRLLKTSKTIW</sequence>
<dbReference type="KEGG" id="enc:ECL_03579"/>
<dbReference type="EMBL" id="CP001918">
    <property type="protein sequence ID" value="ADF63113.1"/>
    <property type="molecule type" value="Genomic_DNA"/>
</dbReference>
<dbReference type="RefSeq" id="WP_013098064.1">
    <property type="nucleotide sequence ID" value="NC_014121.1"/>
</dbReference>
<dbReference type="PATRIC" id="fig|716541.4.peg.3740"/>
<keyword evidence="2" id="KW-1185">Reference proteome</keyword>
<name>A0A0H3CML4_ENTCC</name>
<reference evidence="1 2" key="1">
    <citation type="journal article" date="2010" name="J. Bacteriol.">
        <title>Complete genome sequence of Enterobacter cloacae subsp. cloacae type strain ATCC 13047.</title>
        <authorList>
            <person name="Ren Y."/>
            <person name="Ren Y."/>
            <person name="Zhou Z."/>
            <person name="Guo X."/>
            <person name="Li Y."/>
            <person name="Feng L."/>
            <person name="Wang L."/>
        </authorList>
    </citation>
    <scope>NUCLEOTIDE SEQUENCE [LARGE SCALE GENOMIC DNA]</scope>
    <source>
        <strain evidence="2">ATCC 13047 / DSM 30054 / NBRC 13535 / NCTC 10005 / WDCM 00083 / NCDC 279-56</strain>
    </source>
</reference>
<dbReference type="EnsemblBacteria" id="ADF63113">
    <property type="protein sequence ID" value="ADF63113"/>
    <property type="gene ID" value="ECL_03579"/>
</dbReference>
<gene>
    <name evidence="1" type="ordered locus">ECL_03579</name>
</gene>
<organism evidence="1 2">
    <name type="scientific">Enterobacter cloacae subsp. cloacae (strain ATCC 13047 / DSM 30054 / NBRC 13535 / NCTC 10005 / WDCM 00083 / NCDC 279-56)</name>
    <dbReference type="NCBI Taxonomy" id="716541"/>
    <lineage>
        <taxon>Bacteria</taxon>
        <taxon>Pseudomonadati</taxon>
        <taxon>Pseudomonadota</taxon>
        <taxon>Gammaproteobacteria</taxon>
        <taxon>Enterobacterales</taxon>
        <taxon>Enterobacteriaceae</taxon>
        <taxon>Enterobacter</taxon>
        <taxon>Enterobacter cloacae complex</taxon>
    </lineage>
</organism>
<proteinExistence type="predicted"/>
<accession>A0A0H3CML4</accession>
<dbReference type="AlphaFoldDB" id="A0A0H3CML4"/>
<evidence type="ECO:0000313" key="1">
    <source>
        <dbReference type="EMBL" id="ADF63113.1"/>
    </source>
</evidence>
<evidence type="ECO:0000313" key="2">
    <source>
        <dbReference type="Proteomes" id="UP000002363"/>
    </source>
</evidence>
<protein>
    <submittedName>
        <fullName evidence="1">Uncharacterized protein</fullName>
    </submittedName>
</protein>
<dbReference type="Proteomes" id="UP000002363">
    <property type="component" value="Chromosome"/>
</dbReference>